<sequence>MKRKRSQKKAKSKSTQTAHDDVVIQNEPESGMEVNTPSSSGTDQPHNVASINPDGTVVKTTSKLVARVKVKLKTSKVSDSQHNSSDAPTYSDKST</sequence>
<evidence type="ECO:0000256" key="1">
    <source>
        <dbReference type="SAM" id="MobiDB-lite"/>
    </source>
</evidence>
<feature type="compositionally biased region" description="Polar residues" evidence="1">
    <location>
        <begin position="33"/>
        <end position="50"/>
    </location>
</feature>
<accession>A0AAN7RE04</accession>
<protein>
    <submittedName>
        <fullName evidence="2">Uncharacterized protein</fullName>
    </submittedName>
</protein>
<feature type="compositionally biased region" description="Basic residues" evidence="1">
    <location>
        <begin position="1"/>
        <end position="12"/>
    </location>
</feature>
<feature type="region of interest" description="Disordered" evidence="1">
    <location>
        <begin position="1"/>
        <end position="55"/>
    </location>
</feature>
<organism evidence="2 3">
    <name type="scientific">Trapa natans</name>
    <name type="common">Water chestnut</name>
    <dbReference type="NCBI Taxonomy" id="22666"/>
    <lineage>
        <taxon>Eukaryota</taxon>
        <taxon>Viridiplantae</taxon>
        <taxon>Streptophyta</taxon>
        <taxon>Embryophyta</taxon>
        <taxon>Tracheophyta</taxon>
        <taxon>Spermatophyta</taxon>
        <taxon>Magnoliopsida</taxon>
        <taxon>eudicotyledons</taxon>
        <taxon>Gunneridae</taxon>
        <taxon>Pentapetalae</taxon>
        <taxon>rosids</taxon>
        <taxon>malvids</taxon>
        <taxon>Myrtales</taxon>
        <taxon>Lythraceae</taxon>
        <taxon>Trapa</taxon>
    </lineage>
</organism>
<dbReference type="AlphaFoldDB" id="A0AAN7RE04"/>
<evidence type="ECO:0000313" key="3">
    <source>
        <dbReference type="Proteomes" id="UP001346149"/>
    </source>
</evidence>
<feature type="compositionally biased region" description="Polar residues" evidence="1">
    <location>
        <begin position="75"/>
        <end position="95"/>
    </location>
</feature>
<evidence type="ECO:0000313" key="2">
    <source>
        <dbReference type="EMBL" id="KAK4799907.1"/>
    </source>
</evidence>
<name>A0AAN7RE04_TRANT</name>
<proteinExistence type="predicted"/>
<gene>
    <name evidence="2" type="ORF">SAY86_025272</name>
</gene>
<dbReference type="Proteomes" id="UP001346149">
    <property type="component" value="Unassembled WGS sequence"/>
</dbReference>
<reference evidence="2 3" key="1">
    <citation type="journal article" date="2023" name="Hortic Res">
        <title>Pangenome of water caltrop reveals structural variations and asymmetric subgenome divergence after allopolyploidization.</title>
        <authorList>
            <person name="Zhang X."/>
            <person name="Chen Y."/>
            <person name="Wang L."/>
            <person name="Yuan Y."/>
            <person name="Fang M."/>
            <person name="Shi L."/>
            <person name="Lu R."/>
            <person name="Comes H.P."/>
            <person name="Ma Y."/>
            <person name="Chen Y."/>
            <person name="Huang G."/>
            <person name="Zhou Y."/>
            <person name="Zheng Z."/>
            <person name="Qiu Y."/>
        </authorList>
    </citation>
    <scope>NUCLEOTIDE SEQUENCE [LARGE SCALE GENOMIC DNA]</scope>
    <source>
        <strain evidence="2">F231</strain>
    </source>
</reference>
<comment type="caution">
    <text evidence="2">The sequence shown here is derived from an EMBL/GenBank/DDBJ whole genome shotgun (WGS) entry which is preliminary data.</text>
</comment>
<dbReference type="EMBL" id="JAXQNO010000004">
    <property type="protein sequence ID" value="KAK4799907.1"/>
    <property type="molecule type" value="Genomic_DNA"/>
</dbReference>
<feature type="region of interest" description="Disordered" evidence="1">
    <location>
        <begin position="72"/>
        <end position="95"/>
    </location>
</feature>
<keyword evidence="3" id="KW-1185">Reference proteome</keyword>